<evidence type="ECO:0000256" key="1">
    <source>
        <dbReference type="ARBA" id="ARBA00004123"/>
    </source>
</evidence>
<dbReference type="Proteomes" id="UP000193218">
    <property type="component" value="Unassembled WGS sequence"/>
</dbReference>
<feature type="compositionally biased region" description="Gly residues" evidence="10">
    <location>
        <begin position="617"/>
        <end position="628"/>
    </location>
</feature>
<evidence type="ECO:0000256" key="2">
    <source>
        <dbReference type="ARBA" id="ARBA00022574"/>
    </source>
</evidence>
<dbReference type="InterPro" id="IPR015943">
    <property type="entry name" value="WD40/YVTN_repeat-like_dom_sf"/>
</dbReference>
<evidence type="ECO:0000256" key="4">
    <source>
        <dbReference type="ARBA" id="ARBA00022737"/>
    </source>
</evidence>
<feature type="repeat" description="WD" evidence="8">
    <location>
        <begin position="323"/>
        <end position="357"/>
    </location>
</feature>
<evidence type="ECO:0000256" key="5">
    <source>
        <dbReference type="ARBA" id="ARBA00023242"/>
    </source>
</evidence>
<reference evidence="11 12" key="1">
    <citation type="submission" date="2017-03" db="EMBL/GenBank/DDBJ databases">
        <title>Widespread Adenine N6-methylation of Active Genes in Fungi.</title>
        <authorList>
            <consortium name="DOE Joint Genome Institute"/>
            <person name="Mondo S.J."/>
            <person name="Dannebaum R.O."/>
            <person name="Kuo R.C."/>
            <person name="Louie K.B."/>
            <person name="Bewick A.J."/>
            <person name="Labutti K."/>
            <person name="Haridas S."/>
            <person name="Kuo A."/>
            <person name="Salamov A."/>
            <person name="Ahrendt S.R."/>
            <person name="Lau R."/>
            <person name="Bowen B.P."/>
            <person name="Lipzen A."/>
            <person name="Sullivan W."/>
            <person name="Andreopoulos W.B."/>
            <person name="Clum A."/>
            <person name="Lindquist E."/>
            <person name="Daum C."/>
            <person name="Northen T.R."/>
            <person name="Ramamoorthy G."/>
            <person name="Schmitz R.J."/>
            <person name="Gryganskyi A."/>
            <person name="Culley D."/>
            <person name="Magnuson J."/>
            <person name="James T.Y."/>
            <person name="O'Malley M.A."/>
            <person name="Stajich J.E."/>
            <person name="Spatafora J.W."/>
            <person name="Visel A."/>
            <person name="Grigoriev I.V."/>
        </authorList>
    </citation>
    <scope>NUCLEOTIDE SEQUENCE [LARGE SCALE GENOMIC DNA]</scope>
    <source>
        <strain evidence="11 12">NRRL Y-17943</strain>
    </source>
</reference>
<feature type="repeat" description="WD" evidence="8">
    <location>
        <begin position="370"/>
        <end position="401"/>
    </location>
</feature>
<dbReference type="InParanoid" id="A0A1Y1U6F6"/>
<accession>A0A1Y1U6F6</accession>
<keyword evidence="2 8" id="KW-0853">WD repeat</keyword>
<proteinExistence type="predicted"/>
<evidence type="ECO:0000256" key="6">
    <source>
        <dbReference type="ARBA" id="ARBA00025498"/>
    </source>
</evidence>
<dbReference type="PANTHER" id="PTHR22836">
    <property type="entry name" value="WD40 REPEAT PROTEIN"/>
    <property type="match status" value="1"/>
</dbReference>
<dbReference type="RefSeq" id="XP_021867931.1">
    <property type="nucleotide sequence ID" value="XM_022014004.1"/>
</dbReference>
<feature type="region of interest" description="Disordered" evidence="10">
    <location>
        <begin position="425"/>
        <end position="628"/>
    </location>
</feature>
<dbReference type="PROSITE" id="PS50082">
    <property type="entry name" value="WD_REPEATS_2"/>
    <property type="match status" value="5"/>
</dbReference>
<dbReference type="FunFam" id="2.130.10.10:FF:000069">
    <property type="entry name" value="WD repeat domain 33"/>
    <property type="match status" value="1"/>
</dbReference>
<dbReference type="AlphaFoldDB" id="A0A1Y1U6F6"/>
<dbReference type="SMART" id="SM00320">
    <property type="entry name" value="WD40"/>
    <property type="match status" value="7"/>
</dbReference>
<feature type="repeat" description="WD" evidence="8">
    <location>
        <begin position="281"/>
        <end position="322"/>
    </location>
</feature>
<comment type="function">
    <text evidence="6">Required for 3'-end cleavage and polyadenylation of pre-mRNAs. Also involved in chromosome segregation where it has a role in chromosome attachment to the mitotic spindle.</text>
</comment>
<evidence type="ECO:0000256" key="10">
    <source>
        <dbReference type="SAM" id="MobiDB-lite"/>
    </source>
</evidence>
<dbReference type="PANTHER" id="PTHR22836:SF0">
    <property type="entry name" value="PRE-MRNA 3' END PROCESSING PROTEIN WDR33"/>
    <property type="match status" value="1"/>
</dbReference>
<gene>
    <name evidence="11" type="ORF">BD324DRAFT_605767</name>
</gene>
<protein>
    <recommendedName>
        <fullName evidence="7 9">Polyadenylation factor subunit 2</fullName>
    </recommendedName>
</protein>
<dbReference type="Pfam" id="PF00400">
    <property type="entry name" value="WD40"/>
    <property type="match status" value="4"/>
</dbReference>
<feature type="compositionally biased region" description="Gly residues" evidence="10">
    <location>
        <begin position="547"/>
        <end position="572"/>
    </location>
</feature>
<dbReference type="CDD" id="cd00200">
    <property type="entry name" value="WD40"/>
    <property type="match status" value="1"/>
</dbReference>
<dbReference type="GO" id="GO:0031124">
    <property type="term" value="P:mRNA 3'-end processing"/>
    <property type="evidence" value="ECO:0007669"/>
    <property type="project" value="UniProtKB-UniRule"/>
</dbReference>
<comment type="subcellular location">
    <subcellularLocation>
        <location evidence="1 9">Nucleus</location>
    </subcellularLocation>
</comment>
<dbReference type="Gene3D" id="2.130.10.10">
    <property type="entry name" value="YVTN repeat-like/Quinoprotein amine dehydrogenase"/>
    <property type="match status" value="2"/>
</dbReference>
<feature type="repeat" description="WD" evidence="8">
    <location>
        <begin position="197"/>
        <end position="238"/>
    </location>
</feature>
<sequence>MAAAGPSRGPDLWKPSRYLEPNHPDNEEVQEQAAYQAAVSRLSNDSRAKRYKPRRTVDYSGGVLKWRQTVKLRGLNYLPPIHPSPSDIVGLLSPEAHRLNSSTSVCDHFVHTSINKERSPTRVVKWTPDARRLLTGNDKGQFTLWNGSSFNYESITQVHDDSIRALAYSHNGQSLVSVDKLGGIKYFTPQLTNIHGFQGHREACHGIDWSPNDERFVTGGDDGLVKIWNYREAKEERALNGHGWDVRCVSWHPSKGLVVSGSKDMLVKFWDPRTGRDLSTLHSHKAVINSCNWSPNGHYVATAGGDGLIRLFDIRTFRELDVMKGHGKEIHCLEWHPIHHDLLVSGDSAGVIMYWSLLAPNPADPITTMQAAHEDSVFSLAFHPLGHLLCSGSKDFTTRFWCRARPQGGQESDRWHVGEEKALGLKMEGERANSKSKWNFEAKEEEKAPPGLPGLGNGHREDRSTSPNFGAKPGDGPSSLPGFGAPRNVSGSAPQGPPARSWVPDPMAAPLPSSGAMPPFNDPRGPRGYGPPPASNRYGPPQNAYGPGSGGYGGRGGGPGRQDPGSGGGGPGVYNRGPDQGQRPPPPASGPYGHGPPPGHGQGPGQRYGNHGPDQVYGGGGAGGRGWR</sequence>
<evidence type="ECO:0000313" key="12">
    <source>
        <dbReference type="Proteomes" id="UP000193218"/>
    </source>
</evidence>
<dbReference type="GO" id="GO:0005847">
    <property type="term" value="C:mRNA cleavage and polyadenylation specificity factor complex"/>
    <property type="evidence" value="ECO:0007669"/>
    <property type="project" value="TreeGrafter"/>
</dbReference>
<keyword evidence="3 9" id="KW-0507">mRNA processing</keyword>
<dbReference type="InterPro" id="IPR036322">
    <property type="entry name" value="WD40_repeat_dom_sf"/>
</dbReference>
<dbReference type="OrthoDB" id="16717at2759"/>
<keyword evidence="12" id="KW-1185">Reference proteome</keyword>
<dbReference type="STRING" id="4999.A0A1Y1U6F6"/>
<feature type="compositionally biased region" description="Low complexity" evidence="10">
    <location>
        <begin position="573"/>
        <end position="582"/>
    </location>
</feature>
<comment type="caution">
    <text evidence="11">The sequence shown here is derived from an EMBL/GenBank/DDBJ whole genome shotgun (WGS) entry which is preliminary data.</text>
</comment>
<evidence type="ECO:0000313" key="11">
    <source>
        <dbReference type="EMBL" id="ORX33621.1"/>
    </source>
</evidence>
<evidence type="ECO:0000256" key="8">
    <source>
        <dbReference type="PROSITE-ProRule" id="PRU00221"/>
    </source>
</evidence>
<evidence type="ECO:0000256" key="7">
    <source>
        <dbReference type="ARBA" id="ARBA00026154"/>
    </source>
</evidence>
<dbReference type="SUPFAM" id="SSF50978">
    <property type="entry name" value="WD40 repeat-like"/>
    <property type="match status" value="1"/>
</dbReference>
<feature type="repeat" description="WD" evidence="8">
    <location>
        <begin position="239"/>
        <end position="280"/>
    </location>
</feature>
<dbReference type="InterPro" id="IPR045245">
    <property type="entry name" value="Pfs2-like"/>
</dbReference>
<feature type="compositionally biased region" description="Pro residues" evidence="10">
    <location>
        <begin position="583"/>
        <end position="599"/>
    </location>
</feature>
<dbReference type="FunCoup" id="A0A1Y1U6F6">
    <property type="interactions" value="124"/>
</dbReference>
<evidence type="ECO:0000256" key="3">
    <source>
        <dbReference type="ARBA" id="ARBA00022664"/>
    </source>
</evidence>
<dbReference type="EMBL" id="NBSH01000018">
    <property type="protein sequence ID" value="ORX33621.1"/>
    <property type="molecule type" value="Genomic_DNA"/>
</dbReference>
<organism evidence="11 12">
    <name type="scientific">Kockovaella imperatae</name>
    <dbReference type="NCBI Taxonomy" id="4999"/>
    <lineage>
        <taxon>Eukaryota</taxon>
        <taxon>Fungi</taxon>
        <taxon>Dikarya</taxon>
        <taxon>Basidiomycota</taxon>
        <taxon>Agaricomycotina</taxon>
        <taxon>Tremellomycetes</taxon>
        <taxon>Tremellales</taxon>
        <taxon>Cuniculitremaceae</taxon>
        <taxon>Kockovaella</taxon>
    </lineage>
</organism>
<dbReference type="PROSITE" id="PS50294">
    <property type="entry name" value="WD_REPEATS_REGION"/>
    <property type="match status" value="4"/>
</dbReference>
<feature type="compositionally biased region" description="Basic and acidic residues" evidence="10">
    <location>
        <begin position="425"/>
        <end position="448"/>
    </location>
</feature>
<name>A0A1Y1U6F6_9TREE</name>
<dbReference type="InterPro" id="IPR001680">
    <property type="entry name" value="WD40_rpt"/>
</dbReference>
<feature type="region of interest" description="Disordered" evidence="10">
    <location>
        <begin position="1"/>
        <end position="28"/>
    </location>
</feature>
<dbReference type="GeneID" id="33555812"/>
<keyword evidence="4" id="KW-0677">Repeat</keyword>
<keyword evidence="5 9" id="KW-0539">Nucleus</keyword>
<evidence type="ECO:0000256" key="9">
    <source>
        <dbReference type="RuleBase" id="RU369034"/>
    </source>
</evidence>